<feature type="chain" id="PRO_5020818269" evidence="1">
    <location>
        <begin position="24"/>
        <end position="107"/>
    </location>
</feature>
<evidence type="ECO:0000313" key="3">
    <source>
        <dbReference type="Proteomes" id="UP000298264"/>
    </source>
</evidence>
<evidence type="ECO:0000256" key="1">
    <source>
        <dbReference type="SAM" id="SignalP"/>
    </source>
</evidence>
<keyword evidence="3" id="KW-1185">Reference proteome</keyword>
<dbReference type="OrthoDB" id="331113at2"/>
<feature type="signal peptide" evidence="1">
    <location>
        <begin position="1"/>
        <end position="23"/>
    </location>
</feature>
<dbReference type="InterPro" id="IPR025113">
    <property type="entry name" value="TRL-like"/>
</dbReference>
<dbReference type="Pfam" id="PF13146">
    <property type="entry name" value="TRL"/>
    <property type="match status" value="1"/>
</dbReference>
<organism evidence="2 3">
    <name type="scientific">Leptospira ilyithenensis</name>
    <dbReference type="NCBI Taxonomy" id="2484901"/>
    <lineage>
        <taxon>Bacteria</taxon>
        <taxon>Pseudomonadati</taxon>
        <taxon>Spirochaetota</taxon>
        <taxon>Spirochaetia</taxon>
        <taxon>Leptospirales</taxon>
        <taxon>Leptospiraceae</taxon>
        <taxon>Leptospira</taxon>
    </lineage>
</organism>
<dbReference type="Proteomes" id="UP000298264">
    <property type="component" value="Unassembled WGS sequence"/>
</dbReference>
<comment type="caution">
    <text evidence="2">The sequence shown here is derived from an EMBL/GenBank/DDBJ whole genome shotgun (WGS) entry which is preliminary data.</text>
</comment>
<name>A0A4R9LJH9_9LEPT</name>
<dbReference type="EMBL" id="RQHV01000062">
    <property type="protein sequence ID" value="TGN06983.1"/>
    <property type="molecule type" value="Genomic_DNA"/>
</dbReference>
<protein>
    <submittedName>
        <fullName evidence="2">TRL-like family protein</fullName>
    </submittedName>
</protein>
<gene>
    <name evidence="2" type="ORF">EHS11_17805</name>
</gene>
<dbReference type="AlphaFoldDB" id="A0A4R9LJH9"/>
<sequence>MKNKMKLILLSLTLLLVTNCASGPVGGLLYSDIKYPGTTNGTDIKSNTQAERCIYNVLGIIGAGNSGAGQIAKDNKISRISTIDYRSLNVLVGVFRMQCTVVTGEKE</sequence>
<keyword evidence="1" id="KW-0732">Signal</keyword>
<accession>A0A4R9LJH9</accession>
<reference evidence="2" key="1">
    <citation type="journal article" date="2019" name="PLoS Negl. Trop. Dis.">
        <title>Revisiting the worldwide diversity of Leptospira species in the environment.</title>
        <authorList>
            <person name="Vincent A.T."/>
            <person name="Schiettekatte O."/>
            <person name="Bourhy P."/>
            <person name="Veyrier F.J."/>
            <person name="Picardeau M."/>
        </authorList>
    </citation>
    <scope>NUCLEOTIDE SEQUENCE [LARGE SCALE GENOMIC DNA]</scope>
    <source>
        <strain evidence="2">201400974</strain>
    </source>
</reference>
<evidence type="ECO:0000313" key="2">
    <source>
        <dbReference type="EMBL" id="TGN06983.1"/>
    </source>
</evidence>
<proteinExistence type="predicted"/>